<dbReference type="EMBL" id="HBHQ01020150">
    <property type="protein sequence ID" value="CAD9821721.1"/>
    <property type="molecule type" value="Transcribed_RNA"/>
</dbReference>
<dbReference type="AlphaFoldDB" id="A0A7S2XTM6"/>
<evidence type="ECO:0000256" key="6">
    <source>
        <dbReference type="ARBA" id="ARBA00023146"/>
    </source>
</evidence>
<dbReference type="Gene3D" id="2.170.220.10">
    <property type="match status" value="1"/>
</dbReference>
<feature type="domain" description="Methionyl/Leucyl tRNA synthetase" evidence="9">
    <location>
        <begin position="65"/>
        <end position="204"/>
    </location>
</feature>
<evidence type="ECO:0000259" key="9">
    <source>
        <dbReference type="Pfam" id="PF09334"/>
    </source>
</evidence>
<comment type="similarity">
    <text evidence="8">Belongs to the class-I aminoacyl-tRNA synthetase family.</text>
</comment>
<dbReference type="GO" id="GO:0006431">
    <property type="term" value="P:methionyl-tRNA aminoacylation"/>
    <property type="evidence" value="ECO:0007669"/>
    <property type="project" value="InterPro"/>
</dbReference>
<reference evidence="11" key="1">
    <citation type="submission" date="2021-01" db="EMBL/GenBank/DDBJ databases">
        <authorList>
            <person name="Corre E."/>
            <person name="Pelletier E."/>
            <person name="Niang G."/>
            <person name="Scheremetjew M."/>
            <person name="Finn R."/>
            <person name="Kale V."/>
            <person name="Holt S."/>
            <person name="Cochrane G."/>
            <person name="Meng A."/>
            <person name="Brown T."/>
            <person name="Cohen L."/>
        </authorList>
    </citation>
    <scope>NUCLEOTIDE SEQUENCE</scope>
    <source>
        <strain evidence="11">CCMP2084</strain>
    </source>
</reference>
<keyword evidence="6 8" id="KW-0030">Aminoacyl-tRNA synthetase</keyword>
<proteinExistence type="inferred from homology"/>
<dbReference type="NCBIfam" id="NF008900">
    <property type="entry name" value="PRK12267.1"/>
    <property type="match status" value="1"/>
</dbReference>
<evidence type="ECO:0000256" key="5">
    <source>
        <dbReference type="ARBA" id="ARBA00022917"/>
    </source>
</evidence>
<dbReference type="InterPro" id="IPR041872">
    <property type="entry name" value="Anticodon_Met"/>
</dbReference>
<dbReference type="SUPFAM" id="SSF47323">
    <property type="entry name" value="Anticodon-binding domain of a subclass of class I aminoacyl-tRNA synthetases"/>
    <property type="match status" value="1"/>
</dbReference>
<keyword evidence="4 8" id="KW-0067">ATP-binding</keyword>
<keyword evidence="2 8" id="KW-0436">Ligase</keyword>
<dbReference type="Pfam" id="PF19303">
    <property type="entry name" value="Anticodon_3"/>
    <property type="match status" value="1"/>
</dbReference>
<evidence type="ECO:0000256" key="8">
    <source>
        <dbReference type="RuleBase" id="RU363039"/>
    </source>
</evidence>
<keyword evidence="3 8" id="KW-0547">Nucleotide-binding</keyword>
<dbReference type="NCBIfam" id="TIGR00398">
    <property type="entry name" value="metG"/>
    <property type="match status" value="1"/>
</dbReference>
<keyword evidence="5 8" id="KW-0648">Protein biosynthesis</keyword>
<dbReference type="PRINTS" id="PR01041">
    <property type="entry name" value="TRNASYNTHMET"/>
</dbReference>
<dbReference type="InterPro" id="IPR014729">
    <property type="entry name" value="Rossmann-like_a/b/a_fold"/>
</dbReference>
<accession>A0A7S2XTM6</accession>
<feature type="domain" description="Methionyl-tRNA synthetase anticodon-binding" evidence="10">
    <location>
        <begin position="430"/>
        <end position="533"/>
    </location>
</feature>
<dbReference type="Gene3D" id="1.10.730.10">
    <property type="entry name" value="Isoleucyl-tRNA Synthetase, Domain 1"/>
    <property type="match status" value="1"/>
</dbReference>
<dbReference type="InterPro" id="IPR023457">
    <property type="entry name" value="Met-tRNA_synth_2"/>
</dbReference>
<dbReference type="InterPro" id="IPR014758">
    <property type="entry name" value="Met-tRNA_synth"/>
</dbReference>
<evidence type="ECO:0000259" key="10">
    <source>
        <dbReference type="Pfam" id="PF19303"/>
    </source>
</evidence>
<name>A0A7S2XTM6_9STRA</name>
<dbReference type="Pfam" id="PF09334">
    <property type="entry name" value="tRNA-synt_1g"/>
    <property type="match status" value="2"/>
</dbReference>
<evidence type="ECO:0000256" key="2">
    <source>
        <dbReference type="ARBA" id="ARBA00022598"/>
    </source>
</evidence>
<evidence type="ECO:0000256" key="3">
    <source>
        <dbReference type="ARBA" id="ARBA00022741"/>
    </source>
</evidence>
<gene>
    <name evidence="11" type="ORF">ASEP1449_LOCUS13555</name>
</gene>
<evidence type="ECO:0000256" key="4">
    <source>
        <dbReference type="ARBA" id="ARBA00022840"/>
    </source>
</evidence>
<dbReference type="Gene3D" id="3.40.50.620">
    <property type="entry name" value="HUPs"/>
    <property type="match status" value="1"/>
</dbReference>
<dbReference type="SUPFAM" id="SSF52374">
    <property type="entry name" value="Nucleotidylyl transferase"/>
    <property type="match status" value="1"/>
</dbReference>
<protein>
    <recommendedName>
        <fullName evidence="1">methionine--tRNA ligase</fullName>
        <ecNumber evidence="1">6.1.1.10</ecNumber>
    </recommendedName>
    <alternativeName>
        <fullName evidence="7">Methionyl-tRNA synthetase</fullName>
    </alternativeName>
</protein>
<sequence length="571" mass="64215">MLAWRVLAGSRSSVGCFHSLSRIAVSKASNIAVGTSRAKSASSCEPAVGRTPATSFDDGVSPFQITTPIYYVNDKPHIGHAYTSIACDVIARFMRLSGREVLFLSGTDEHGQKVQDSAISKGVNPQDFVDDVSLNFREMLDLLNISNDKFIRTTDQNHKKAVQHLWKTLVKNDAIYLGSYEGWYSVRDECYYNDSELVDGMAPTGSDVVWKEKEPSYFFKLSAFEDKLLEFYKTNPDFIAPPSRKNEAVSFVKGGLRDLSISRTSFNWGVPVPGDPDHVMYVWIDALTNYMSALGYPNMDNGSEFDKFWPTGLHVVGKDILRFHAVYWPAFLMAAELPLPKRLFAHGWWTKNGEKISKSLGNVIDPVDLVEKYGVDQTRFFLMSEVTFGGDGDFSHERMIINVDTKLANELGNLCQRTLTLVFKNCKKAVPNAGPYLAEDEALLAACKDLHEQSASAIANQAIYKYAEILVSAVWDVNKYIDVMAPWVLKKTDPDRMATVLYVLMEAIRRIAILYQPLIPSSANKILDQLMIPKDERTFEFFEKGMVKPFTPISKPVGVFPRIKIREHVDK</sequence>
<dbReference type="PANTHER" id="PTHR43326">
    <property type="entry name" value="METHIONYL-TRNA SYNTHETASE"/>
    <property type="match status" value="1"/>
</dbReference>
<dbReference type="CDD" id="cd07957">
    <property type="entry name" value="Anticodon_Ia_Met"/>
    <property type="match status" value="1"/>
</dbReference>
<dbReference type="InterPro" id="IPR009080">
    <property type="entry name" value="tRNAsynth_Ia_anticodon-bd"/>
</dbReference>
<dbReference type="CDD" id="cd00814">
    <property type="entry name" value="MetRS_core"/>
    <property type="match status" value="1"/>
</dbReference>
<dbReference type="GO" id="GO:0005524">
    <property type="term" value="F:ATP binding"/>
    <property type="evidence" value="ECO:0007669"/>
    <property type="project" value="UniProtKB-KW"/>
</dbReference>
<organism evidence="11">
    <name type="scientific">Attheya septentrionalis</name>
    <dbReference type="NCBI Taxonomy" id="420275"/>
    <lineage>
        <taxon>Eukaryota</taxon>
        <taxon>Sar</taxon>
        <taxon>Stramenopiles</taxon>
        <taxon>Ochrophyta</taxon>
        <taxon>Bacillariophyta</taxon>
        <taxon>Coscinodiscophyceae</taxon>
        <taxon>Chaetocerotophycidae</taxon>
        <taxon>Chaetocerotales</taxon>
        <taxon>Attheyaceae</taxon>
        <taxon>Attheya</taxon>
    </lineage>
</organism>
<evidence type="ECO:0000313" key="11">
    <source>
        <dbReference type="EMBL" id="CAD9821721.1"/>
    </source>
</evidence>
<dbReference type="InterPro" id="IPR033911">
    <property type="entry name" value="MetRS_core"/>
</dbReference>
<dbReference type="GO" id="GO:0004825">
    <property type="term" value="F:methionine-tRNA ligase activity"/>
    <property type="evidence" value="ECO:0007669"/>
    <property type="project" value="UniProtKB-EC"/>
</dbReference>
<evidence type="ECO:0000256" key="7">
    <source>
        <dbReference type="ARBA" id="ARBA00030904"/>
    </source>
</evidence>
<feature type="domain" description="Methionyl/Leucyl tRNA synthetase" evidence="9">
    <location>
        <begin position="210"/>
        <end position="419"/>
    </location>
</feature>
<dbReference type="FunFam" id="2.170.220.10:FF:000002">
    <property type="entry name" value="Methionine--tRNA ligase"/>
    <property type="match status" value="1"/>
</dbReference>
<dbReference type="EC" id="6.1.1.10" evidence="1"/>
<dbReference type="InterPro" id="IPR015413">
    <property type="entry name" value="Methionyl/Leucyl_tRNA_Synth"/>
</dbReference>
<dbReference type="HAMAP" id="MF_01228">
    <property type="entry name" value="Met_tRNA_synth_type2"/>
    <property type="match status" value="1"/>
</dbReference>
<evidence type="ECO:0000256" key="1">
    <source>
        <dbReference type="ARBA" id="ARBA00012838"/>
    </source>
</evidence>
<dbReference type="PANTHER" id="PTHR43326:SF1">
    <property type="entry name" value="METHIONINE--TRNA LIGASE, MITOCHONDRIAL"/>
    <property type="match status" value="1"/>
</dbReference>